<dbReference type="GO" id="GO:0008691">
    <property type="term" value="F:3-hydroxybutyryl-CoA dehydrogenase activity"/>
    <property type="evidence" value="ECO:0007669"/>
    <property type="project" value="UniProtKB-EC"/>
</dbReference>
<feature type="binding site" evidence="5">
    <location>
        <position position="126"/>
    </location>
    <ligand>
        <name>NAD(+)</name>
        <dbReference type="ChEBI" id="CHEBI:57540"/>
    </ligand>
</feature>
<evidence type="ECO:0000256" key="3">
    <source>
        <dbReference type="ARBA" id="ARBA00023002"/>
    </source>
</evidence>
<feature type="binding site" evidence="5">
    <location>
        <position position="150"/>
    </location>
    <ligand>
        <name>NAD(+)</name>
        <dbReference type="ChEBI" id="CHEBI:57540"/>
    </ligand>
</feature>
<dbReference type="GO" id="GO:0003857">
    <property type="term" value="F:(3S)-3-hydroxyacyl-CoA dehydrogenase (NAD+) activity"/>
    <property type="evidence" value="ECO:0007669"/>
    <property type="project" value="UniProtKB-EC"/>
</dbReference>
<evidence type="ECO:0000256" key="4">
    <source>
        <dbReference type="PIRSR" id="PIRSR000105-1"/>
    </source>
</evidence>
<evidence type="ECO:0000259" key="7">
    <source>
        <dbReference type="Pfam" id="PF02737"/>
    </source>
</evidence>
<feature type="domain" description="3-hydroxyacyl-CoA dehydrogenase C-terminal" evidence="6">
    <location>
        <begin position="194"/>
        <end position="290"/>
    </location>
</feature>
<dbReference type="SUPFAM" id="SSF48179">
    <property type="entry name" value="6-phosphogluconate dehydrogenase C-terminal domain-like"/>
    <property type="match status" value="1"/>
</dbReference>
<dbReference type="InterPro" id="IPR022694">
    <property type="entry name" value="3-OHacyl-CoA_DH"/>
</dbReference>
<comment type="pathway">
    <text evidence="1">Lipid metabolism; butanoate metabolism.</text>
</comment>
<evidence type="ECO:0000256" key="2">
    <source>
        <dbReference type="ARBA" id="ARBA00009463"/>
    </source>
</evidence>
<sequence length="304" mass="33250">MTEPSIEDVNEILVVGAGAMGSQIGMVCSLAGYGVTVQDIDEEMLEKAEEQLRARMARDVEKGRMEQDEVNAAFDRMSFTNDLEGSASETDFVIEAAVEKLDVKRELFGKLDAAAPEHAILATNSSTIVSSQVADATDRPDRVCNMHFFNPALVMKCVEVVRSPRTSDATVETTVELIRRIGKAPVVLSKEISGFVANRILGALRDEAISLHEKGVASIEDIDTACKTALGHPMGPFELMDLTGIDVGYYVKMARYEESGDPKDKPKKSVVEKFENGEFGRKTGKGWYEYDEQGRKKAPSGSEV</sequence>
<feature type="binding site" evidence="5">
    <location>
        <position position="39"/>
    </location>
    <ligand>
        <name>NAD(+)</name>
        <dbReference type="ChEBI" id="CHEBI:57540"/>
    </ligand>
</feature>
<feature type="binding site" evidence="5">
    <location>
        <position position="282"/>
    </location>
    <ligand>
        <name>NAD(+)</name>
        <dbReference type="ChEBI" id="CHEBI:57540"/>
    </ligand>
</feature>
<name>A0A6J4QXS0_9ACTN</name>
<gene>
    <name evidence="8" type="ORF">AVDCRST_MAG37-3329</name>
</gene>
<dbReference type="Pfam" id="PF00725">
    <property type="entry name" value="3HCDH"/>
    <property type="match status" value="1"/>
</dbReference>
<dbReference type="PANTHER" id="PTHR48075:SF5">
    <property type="entry name" value="3-HYDROXYBUTYRYL-COA DEHYDROGENASE"/>
    <property type="match status" value="1"/>
</dbReference>
<dbReference type="EMBL" id="CADCVD010000167">
    <property type="protein sequence ID" value="CAA9458072.1"/>
    <property type="molecule type" value="Genomic_DNA"/>
</dbReference>
<dbReference type="EC" id="1.1.1.157" evidence="8"/>
<protein>
    <submittedName>
        <fullName evidence="8">3-hydroxybutyryl-CoA dehydrogenase 3-hydroxyacyl-CoA dehydrogenase</fullName>
        <ecNumber evidence="8">1.1.1.157</ecNumber>
        <ecNumber evidence="8">1.1.1.35</ecNumber>
    </submittedName>
</protein>
<accession>A0A6J4QXS0</accession>
<dbReference type="InterPro" id="IPR008927">
    <property type="entry name" value="6-PGluconate_DH-like_C_sf"/>
</dbReference>
<evidence type="ECO:0000259" key="6">
    <source>
        <dbReference type="Pfam" id="PF00725"/>
    </source>
</evidence>
<dbReference type="InterPro" id="IPR013328">
    <property type="entry name" value="6PGD_dom2"/>
</dbReference>
<dbReference type="InterPro" id="IPR006108">
    <property type="entry name" value="3HC_DH_C"/>
</dbReference>
<keyword evidence="5" id="KW-0520">NAD</keyword>
<evidence type="ECO:0000256" key="5">
    <source>
        <dbReference type="PIRSR" id="PIRSR000105-2"/>
    </source>
</evidence>
<dbReference type="PANTHER" id="PTHR48075">
    <property type="entry name" value="3-HYDROXYACYL-COA DEHYDROGENASE FAMILY PROTEIN"/>
    <property type="match status" value="1"/>
</dbReference>
<feature type="binding site" evidence="5">
    <location>
        <begin position="16"/>
        <end position="21"/>
    </location>
    <ligand>
        <name>NAD(+)</name>
        <dbReference type="ChEBI" id="CHEBI:57540"/>
    </ligand>
</feature>
<keyword evidence="3 8" id="KW-0560">Oxidoreductase</keyword>
<feature type="binding site" evidence="5">
    <location>
        <position position="104"/>
    </location>
    <ligand>
        <name>NAD(+)</name>
        <dbReference type="ChEBI" id="CHEBI:57540"/>
    </ligand>
</feature>
<evidence type="ECO:0000256" key="1">
    <source>
        <dbReference type="ARBA" id="ARBA00005086"/>
    </source>
</evidence>
<reference evidence="8" key="1">
    <citation type="submission" date="2020-02" db="EMBL/GenBank/DDBJ databases">
        <authorList>
            <person name="Meier V. D."/>
        </authorList>
    </citation>
    <scope>NUCLEOTIDE SEQUENCE</scope>
    <source>
        <strain evidence="8">AVDCRST_MAG37</strain>
    </source>
</reference>
<feature type="binding site" evidence="5">
    <location>
        <position position="99"/>
    </location>
    <ligand>
        <name>NAD(+)</name>
        <dbReference type="ChEBI" id="CHEBI:57540"/>
    </ligand>
</feature>
<dbReference type="InterPro" id="IPR006176">
    <property type="entry name" value="3-OHacyl-CoA_DH_NAD-bd"/>
</dbReference>
<dbReference type="Gene3D" id="3.40.50.720">
    <property type="entry name" value="NAD(P)-binding Rossmann-like Domain"/>
    <property type="match status" value="1"/>
</dbReference>
<dbReference type="InterPro" id="IPR036291">
    <property type="entry name" value="NAD(P)-bd_dom_sf"/>
</dbReference>
<dbReference type="SUPFAM" id="SSF51735">
    <property type="entry name" value="NAD(P)-binding Rossmann-fold domains"/>
    <property type="match status" value="1"/>
</dbReference>
<dbReference type="AlphaFoldDB" id="A0A6J4QXS0"/>
<organism evidence="8">
    <name type="scientific">uncultured Rubrobacteraceae bacterium</name>
    <dbReference type="NCBI Taxonomy" id="349277"/>
    <lineage>
        <taxon>Bacteria</taxon>
        <taxon>Bacillati</taxon>
        <taxon>Actinomycetota</taxon>
        <taxon>Rubrobacteria</taxon>
        <taxon>Rubrobacterales</taxon>
        <taxon>Rubrobacteraceae</taxon>
        <taxon>environmental samples</taxon>
    </lineage>
</organism>
<dbReference type="EC" id="1.1.1.35" evidence="8"/>
<comment type="similarity">
    <text evidence="2">Belongs to the 3-hydroxyacyl-CoA dehydrogenase family.</text>
</comment>
<evidence type="ECO:0000313" key="8">
    <source>
        <dbReference type="EMBL" id="CAA9458072.1"/>
    </source>
</evidence>
<dbReference type="PIRSF" id="PIRSF000105">
    <property type="entry name" value="HCDH"/>
    <property type="match status" value="1"/>
</dbReference>
<dbReference type="GO" id="GO:0070403">
    <property type="term" value="F:NAD+ binding"/>
    <property type="evidence" value="ECO:0007669"/>
    <property type="project" value="InterPro"/>
</dbReference>
<proteinExistence type="inferred from homology"/>
<dbReference type="Gene3D" id="1.10.1040.10">
    <property type="entry name" value="N-(1-d-carboxylethyl)-l-norvaline Dehydrogenase, domain 2"/>
    <property type="match status" value="1"/>
</dbReference>
<dbReference type="GO" id="GO:0006631">
    <property type="term" value="P:fatty acid metabolic process"/>
    <property type="evidence" value="ECO:0007669"/>
    <property type="project" value="InterPro"/>
</dbReference>
<dbReference type="FunFam" id="3.40.50.720:FF:000009">
    <property type="entry name" value="Fatty oxidation complex, alpha subunit"/>
    <property type="match status" value="1"/>
</dbReference>
<feature type="domain" description="3-hydroxyacyl-CoA dehydrogenase NAD binding" evidence="7">
    <location>
        <begin position="12"/>
        <end position="191"/>
    </location>
</feature>
<dbReference type="Pfam" id="PF02737">
    <property type="entry name" value="3HCDH_N"/>
    <property type="match status" value="1"/>
</dbReference>
<feature type="site" description="Important for catalytic activity" evidence="4">
    <location>
        <position position="147"/>
    </location>
</feature>